<evidence type="ECO:0000313" key="17">
    <source>
        <dbReference type="Proteomes" id="UP001181693"/>
    </source>
</evidence>
<dbReference type="GO" id="GO:0000122">
    <property type="term" value="P:negative regulation of transcription by RNA polymerase II"/>
    <property type="evidence" value="ECO:0007669"/>
    <property type="project" value="UniProtKB-ARBA"/>
</dbReference>
<evidence type="ECO:0000256" key="4">
    <source>
        <dbReference type="ARBA" id="ARBA00022782"/>
    </source>
</evidence>
<evidence type="ECO:0000256" key="11">
    <source>
        <dbReference type="ARBA" id="ARBA00060201"/>
    </source>
</evidence>
<dbReference type="InterPro" id="IPR011598">
    <property type="entry name" value="bHLH_dom"/>
</dbReference>
<dbReference type="GO" id="GO:0045596">
    <property type="term" value="P:negative regulation of cell differentiation"/>
    <property type="evidence" value="ECO:0007669"/>
    <property type="project" value="UniProtKB-ARBA"/>
</dbReference>
<reference evidence="16" key="1">
    <citation type="thesis" date="2020" institute="ProQuest LLC" country="789 East Eisenhower Parkway, Ann Arbor, MI, USA">
        <title>Comparative Genomics and Chromosome Evolution.</title>
        <authorList>
            <person name="Mudd A.B."/>
        </authorList>
    </citation>
    <scope>NUCLEOTIDE SEQUENCE</scope>
    <source>
        <strain evidence="16">1538</strain>
        <tissue evidence="16">Blood</tissue>
    </source>
</reference>
<keyword evidence="2" id="KW-0217">Developmental protein</keyword>
<evidence type="ECO:0000256" key="1">
    <source>
        <dbReference type="ARBA" id="ARBA00004123"/>
    </source>
</evidence>
<dbReference type="Gene3D" id="4.10.280.10">
    <property type="entry name" value="Helix-loop-helix DNA-binding domain"/>
    <property type="match status" value="1"/>
</dbReference>
<dbReference type="CDD" id="cd11461">
    <property type="entry name" value="bHLH-O_HES5"/>
    <property type="match status" value="1"/>
</dbReference>
<comment type="subunit">
    <text evidence="10">Transcription repression requires formation of a complex with a corepressor protein of the Groucho/TLE family.</text>
</comment>
<comment type="subcellular location">
    <subcellularLocation>
        <location evidence="1">Nucleus</location>
    </subcellularLocation>
</comment>
<gene>
    <name evidence="16" type="ORF">GDO54_003838</name>
</gene>
<dbReference type="PROSITE" id="PS50888">
    <property type="entry name" value="BHLH"/>
    <property type="match status" value="1"/>
</dbReference>
<evidence type="ECO:0000256" key="13">
    <source>
        <dbReference type="ARBA" id="ARBA00081413"/>
    </source>
</evidence>
<evidence type="ECO:0000256" key="10">
    <source>
        <dbReference type="ARBA" id="ARBA00023791"/>
    </source>
</evidence>
<dbReference type="GO" id="GO:0046983">
    <property type="term" value="F:protein dimerization activity"/>
    <property type="evidence" value="ECO:0007669"/>
    <property type="project" value="InterPro"/>
</dbReference>
<evidence type="ECO:0000256" key="3">
    <source>
        <dbReference type="ARBA" id="ARBA00022491"/>
    </source>
</evidence>
<evidence type="ECO:0000313" key="16">
    <source>
        <dbReference type="EMBL" id="DBA16447.1"/>
    </source>
</evidence>
<comment type="function">
    <text evidence="11">Transcriptional repressor of genes that require a bHLH protein for their transcription. Plays an important role as neurogenesis negative regulator.</text>
</comment>
<keyword evidence="4" id="KW-0221">Differentiation</keyword>
<name>A0AAV2ZYC8_PYXAD</name>
<sequence length="154" mass="17726">MAPSSSPVLHCAERQLTQQPRKLRKPVIEKMRRDRINNSIEQLRLILEKEFQKHKLSSKPEKADILEMTVNFIQQYMAEKNETTSSQAHRDGYSTCIQNSVNFLSVHAEKETHMQLLQSLHGTQIMANTPVLPIAQIPSKPNTPDSSKALWRPW</sequence>
<evidence type="ECO:0000256" key="12">
    <source>
        <dbReference type="ARBA" id="ARBA00072975"/>
    </source>
</evidence>
<feature type="domain" description="Orange" evidence="15">
    <location>
        <begin position="89"/>
        <end position="120"/>
    </location>
</feature>
<dbReference type="SMART" id="SM00353">
    <property type="entry name" value="HLH"/>
    <property type="match status" value="1"/>
</dbReference>
<keyword evidence="17" id="KW-1185">Reference proteome</keyword>
<keyword evidence="3" id="KW-0678">Repressor</keyword>
<organism evidence="16 17">
    <name type="scientific">Pyxicephalus adspersus</name>
    <name type="common">African bullfrog</name>
    <dbReference type="NCBI Taxonomy" id="30357"/>
    <lineage>
        <taxon>Eukaryota</taxon>
        <taxon>Metazoa</taxon>
        <taxon>Chordata</taxon>
        <taxon>Craniata</taxon>
        <taxon>Vertebrata</taxon>
        <taxon>Euteleostomi</taxon>
        <taxon>Amphibia</taxon>
        <taxon>Batrachia</taxon>
        <taxon>Anura</taxon>
        <taxon>Neobatrachia</taxon>
        <taxon>Ranoidea</taxon>
        <taxon>Pyxicephalidae</taxon>
        <taxon>Pyxicephalinae</taxon>
        <taxon>Pyxicephalus</taxon>
    </lineage>
</organism>
<evidence type="ECO:0000256" key="5">
    <source>
        <dbReference type="ARBA" id="ARBA00022902"/>
    </source>
</evidence>
<dbReference type="PROSITE" id="PS51054">
    <property type="entry name" value="ORANGE"/>
    <property type="match status" value="1"/>
</dbReference>
<dbReference type="Pfam" id="PF00010">
    <property type="entry name" value="HLH"/>
    <property type="match status" value="1"/>
</dbReference>
<dbReference type="InterPro" id="IPR003650">
    <property type="entry name" value="Orange_dom"/>
</dbReference>
<evidence type="ECO:0000256" key="7">
    <source>
        <dbReference type="ARBA" id="ARBA00023125"/>
    </source>
</evidence>
<evidence type="ECO:0000259" key="14">
    <source>
        <dbReference type="PROSITE" id="PS50888"/>
    </source>
</evidence>
<dbReference type="GO" id="GO:0007399">
    <property type="term" value="P:nervous system development"/>
    <property type="evidence" value="ECO:0007669"/>
    <property type="project" value="UniProtKB-KW"/>
</dbReference>
<dbReference type="GO" id="GO:0097150">
    <property type="term" value="P:neuronal stem cell population maintenance"/>
    <property type="evidence" value="ECO:0007669"/>
    <property type="project" value="UniProtKB-ARBA"/>
</dbReference>
<dbReference type="InterPro" id="IPR050370">
    <property type="entry name" value="HES_HEY"/>
</dbReference>
<dbReference type="GO" id="GO:0030154">
    <property type="term" value="P:cell differentiation"/>
    <property type="evidence" value="ECO:0007669"/>
    <property type="project" value="UniProtKB-KW"/>
</dbReference>
<dbReference type="GO" id="GO:0003677">
    <property type="term" value="F:DNA binding"/>
    <property type="evidence" value="ECO:0007669"/>
    <property type="project" value="UniProtKB-KW"/>
</dbReference>
<evidence type="ECO:0000256" key="2">
    <source>
        <dbReference type="ARBA" id="ARBA00022473"/>
    </source>
</evidence>
<evidence type="ECO:0000256" key="6">
    <source>
        <dbReference type="ARBA" id="ARBA00023015"/>
    </source>
</evidence>
<dbReference type="AlphaFoldDB" id="A0AAV2ZYC8"/>
<keyword evidence="9" id="KW-0539">Nucleus</keyword>
<protein>
    <recommendedName>
        <fullName evidence="12">Transcription factor HES-5</fullName>
    </recommendedName>
    <alternativeName>
        <fullName evidence="13">Hairy and enhancer of split 5</fullName>
    </alternativeName>
</protein>
<evidence type="ECO:0000256" key="9">
    <source>
        <dbReference type="ARBA" id="ARBA00023242"/>
    </source>
</evidence>
<evidence type="ECO:0000256" key="8">
    <source>
        <dbReference type="ARBA" id="ARBA00023163"/>
    </source>
</evidence>
<dbReference type="SUPFAM" id="SSF47459">
    <property type="entry name" value="HLH, helix-loop-helix DNA-binding domain"/>
    <property type="match status" value="1"/>
</dbReference>
<dbReference type="GO" id="GO:0048513">
    <property type="term" value="P:animal organ development"/>
    <property type="evidence" value="ECO:0007669"/>
    <property type="project" value="UniProtKB-ARBA"/>
</dbReference>
<keyword evidence="5" id="KW-0524">Neurogenesis</keyword>
<dbReference type="GO" id="GO:0005634">
    <property type="term" value="C:nucleus"/>
    <property type="evidence" value="ECO:0007669"/>
    <property type="project" value="UniProtKB-SubCell"/>
</dbReference>
<accession>A0AAV2ZYC8</accession>
<dbReference type="Proteomes" id="UP001181693">
    <property type="component" value="Unassembled WGS sequence"/>
</dbReference>
<keyword evidence="7" id="KW-0238">DNA-binding</keyword>
<evidence type="ECO:0000259" key="15">
    <source>
        <dbReference type="PROSITE" id="PS51054"/>
    </source>
</evidence>
<proteinExistence type="predicted"/>
<dbReference type="InterPro" id="IPR036638">
    <property type="entry name" value="HLH_DNA-bd_sf"/>
</dbReference>
<feature type="domain" description="BHLH" evidence="14">
    <location>
        <begin position="20"/>
        <end position="76"/>
    </location>
</feature>
<dbReference type="EMBL" id="DYDO01000011">
    <property type="protein sequence ID" value="DBA16447.1"/>
    <property type="molecule type" value="Genomic_DNA"/>
</dbReference>
<dbReference type="FunFam" id="4.10.280.10:FF:000033">
    <property type="entry name" value="Transcription factor HES-5"/>
    <property type="match status" value="1"/>
</dbReference>
<keyword evidence="6" id="KW-0805">Transcription regulation</keyword>
<comment type="caution">
    <text evidence="16">The sequence shown here is derived from an EMBL/GenBank/DDBJ whole genome shotgun (WGS) entry which is preliminary data.</text>
</comment>
<keyword evidence="8" id="KW-0804">Transcription</keyword>
<dbReference type="PANTHER" id="PTHR10985">
    <property type="entry name" value="BASIC HELIX-LOOP-HELIX TRANSCRIPTION FACTOR, HES-RELATED"/>
    <property type="match status" value="1"/>
</dbReference>